<sequence length="397" mass="45686">MQEPGKIRISCASKKGQEELCLIVRKNISIDQCYIDKLKPFLDKNNGNLSAAIRDSIEAASQVLDEKKKEKGEKDSRSALKTIELRNKMVEDEEFLLIHHTMLEWFIKKTSGLLLEEATVYELINPYTIKKIPNFVNYVNVLNDRMGWKIKVGAEYAEPEPGTLILTLSNGNPCFRGVVAQSLALYLAKQMKMDVQGLFNRSNATKIYFKRFEFLNYEKIPKGFEEHFGSMESTFREIQKRPEFWKNLVKTYRQQNYQRLSMNKKVFEAFVSGDLPSVDDMGREFELLAGKPPETFTLAEHIMIFKELYLTDSIGSDIEVCTEKGREYVKLIHDYSDRKVCERVIQYYSNIFRSIGHPFTVTSSPHMIVFEFGKNLSPSHISEPGLAGAESELSFTP</sequence>
<gene>
    <name evidence="1" type="ordered locus">MA_0124</name>
</gene>
<dbReference type="Proteomes" id="UP000002487">
    <property type="component" value="Chromosome"/>
</dbReference>
<organism evidence="1 2">
    <name type="scientific">Methanosarcina acetivorans (strain ATCC 35395 / DSM 2834 / JCM 12185 / C2A)</name>
    <dbReference type="NCBI Taxonomy" id="188937"/>
    <lineage>
        <taxon>Archaea</taxon>
        <taxon>Methanobacteriati</taxon>
        <taxon>Methanobacteriota</taxon>
        <taxon>Stenosarchaea group</taxon>
        <taxon>Methanomicrobia</taxon>
        <taxon>Methanosarcinales</taxon>
        <taxon>Methanosarcinaceae</taxon>
        <taxon>Methanosarcina</taxon>
    </lineage>
</organism>
<keyword evidence="2" id="KW-1185">Reference proteome</keyword>
<dbReference type="HOGENOM" id="CLU_734907_0_0_2"/>
<dbReference type="STRING" id="188937.MA_0124"/>
<evidence type="ECO:0000313" key="1">
    <source>
        <dbReference type="EMBL" id="AAM03578.1"/>
    </source>
</evidence>
<proteinExistence type="predicted"/>
<dbReference type="InParanoid" id="Q8TUE3"/>
<evidence type="ECO:0000313" key="2">
    <source>
        <dbReference type="Proteomes" id="UP000002487"/>
    </source>
</evidence>
<dbReference type="AlphaFoldDB" id="Q8TUE3"/>
<name>Q8TUE3_METAC</name>
<dbReference type="KEGG" id="mac:MA_0124"/>
<dbReference type="PhylomeDB" id="Q8TUE3"/>
<dbReference type="EnsemblBacteria" id="AAM03578">
    <property type="protein sequence ID" value="AAM03578"/>
    <property type="gene ID" value="MA_0124"/>
</dbReference>
<dbReference type="EMBL" id="AE010299">
    <property type="protein sequence ID" value="AAM03578.1"/>
    <property type="molecule type" value="Genomic_DNA"/>
</dbReference>
<reference evidence="1 2" key="1">
    <citation type="journal article" date="2002" name="Genome Res.">
        <title>The genome of Methanosarcina acetivorans reveals extensive metabolic and physiological diversity.</title>
        <authorList>
            <person name="Galagan J.E."/>
            <person name="Nusbaum C."/>
            <person name="Roy A."/>
            <person name="Endrizzi M.G."/>
            <person name="Macdonald P."/>
            <person name="FitzHugh W."/>
            <person name="Calvo S."/>
            <person name="Engels R."/>
            <person name="Smirnov S."/>
            <person name="Atnoor D."/>
            <person name="Brown A."/>
            <person name="Allen N."/>
            <person name="Naylor J."/>
            <person name="Stange-Thomann N."/>
            <person name="DeArellano K."/>
            <person name="Johnson R."/>
            <person name="Linton L."/>
            <person name="McEwan P."/>
            <person name="McKernan K."/>
            <person name="Talamas J."/>
            <person name="Tirrell A."/>
            <person name="Ye W."/>
            <person name="Zimmer A."/>
            <person name="Barber R.D."/>
            <person name="Cann I."/>
            <person name="Graham D.E."/>
            <person name="Grahame D.A."/>
            <person name="Guss A."/>
            <person name="Hedderich R."/>
            <person name="Ingram-Smith C."/>
            <person name="Kuettner C.H."/>
            <person name="Krzycki J.A."/>
            <person name="Leigh J.A."/>
            <person name="Li W."/>
            <person name="Liu J."/>
            <person name="Mukhopadhyay B."/>
            <person name="Reeve J.N."/>
            <person name="Smith K."/>
            <person name="Springer T.A."/>
            <person name="Umayam L.A."/>
            <person name="White O."/>
            <person name="White R.H."/>
            <person name="de Macario E.C."/>
            <person name="Ferry J.G."/>
            <person name="Jarrell K.F."/>
            <person name="Jing H."/>
            <person name="Macario A.J.L."/>
            <person name="Paulsen I."/>
            <person name="Pritchett M."/>
            <person name="Sowers K.R."/>
            <person name="Swanson R.V."/>
            <person name="Zinder S.H."/>
            <person name="Lander E."/>
            <person name="Metcalf W.W."/>
            <person name="Birren B."/>
        </authorList>
    </citation>
    <scope>NUCLEOTIDE SEQUENCE [LARGE SCALE GENOMIC DNA]</scope>
    <source>
        <strain evidence="2">ATCC 35395 / DSM 2834 / JCM 12185 / C2A</strain>
    </source>
</reference>
<accession>Q8TUE3</accession>
<protein>
    <submittedName>
        <fullName evidence="1">Uncharacterized protein</fullName>
    </submittedName>
</protein>